<dbReference type="Gene3D" id="3.30.470.20">
    <property type="entry name" value="ATP-grasp fold, B domain"/>
    <property type="match status" value="1"/>
</dbReference>
<evidence type="ECO:0000256" key="4">
    <source>
        <dbReference type="ARBA" id="ARBA00022679"/>
    </source>
</evidence>
<comment type="catalytic activity">
    <reaction evidence="8">
        <text>5-diphospho-1D-myo-inositol 1,2,3,4,6-pentakisphosphate + ATP + H(+) = 1,5-bis(diphospho)-1D-myo-inositol 2,3,4,6-tetrakisphosphate + ADP</text>
        <dbReference type="Rhea" id="RHEA:10276"/>
        <dbReference type="ChEBI" id="CHEBI:15378"/>
        <dbReference type="ChEBI" id="CHEBI:30616"/>
        <dbReference type="ChEBI" id="CHEBI:58628"/>
        <dbReference type="ChEBI" id="CHEBI:77983"/>
        <dbReference type="ChEBI" id="CHEBI:456216"/>
        <dbReference type="EC" id="2.7.4.24"/>
    </reaction>
    <physiologicalReaction direction="left-to-right" evidence="8">
        <dbReference type="Rhea" id="RHEA:10277"/>
    </physiologicalReaction>
</comment>
<evidence type="ECO:0000256" key="3">
    <source>
        <dbReference type="ARBA" id="ARBA00022490"/>
    </source>
</evidence>
<keyword evidence="3 10" id="KW-0963">Cytoplasm</keyword>
<comment type="similarity">
    <text evidence="2 10">Belongs to the histidine acid phosphatase family. VIP1 subfamily.</text>
</comment>
<evidence type="ECO:0000256" key="7">
    <source>
        <dbReference type="ARBA" id="ARBA00022840"/>
    </source>
</evidence>
<protein>
    <recommendedName>
        <fullName evidence="10">Inositol hexakisphosphate and diphosphoinositol-pentakisphosphate kinase</fullName>
        <ecNumber evidence="10">2.7.4.24</ecNumber>
    </recommendedName>
</protein>
<keyword evidence="5 10" id="KW-0547">Nucleotide-binding</keyword>
<dbReference type="GO" id="GO:0005829">
    <property type="term" value="C:cytosol"/>
    <property type="evidence" value="ECO:0007669"/>
    <property type="project" value="UniProtKB-SubCell"/>
</dbReference>
<evidence type="ECO:0000256" key="10">
    <source>
        <dbReference type="RuleBase" id="RU365032"/>
    </source>
</evidence>
<gene>
    <name evidence="12" type="ORF">COLO4_25206</name>
</gene>
<dbReference type="AlphaFoldDB" id="A0A1R3I493"/>
<dbReference type="InterPro" id="IPR033379">
    <property type="entry name" value="Acid_Pase_AS"/>
</dbReference>
<evidence type="ECO:0000256" key="2">
    <source>
        <dbReference type="ARBA" id="ARBA00005609"/>
    </source>
</evidence>
<organism evidence="12 13">
    <name type="scientific">Corchorus olitorius</name>
    <dbReference type="NCBI Taxonomy" id="93759"/>
    <lineage>
        <taxon>Eukaryota</taxon>
        <taxon>Viridiplantae</taxon>
        <taxon>Streptophyta</taxon>
        <taxon>Embryophyta</taxon>
        <taxon>Tracheophyta</taxon>
        <taxon>Spermatophyta</taxon>
        <taxon>Magnoliopsida</taxon>
        <taxon>eudicotyledons</taxon>
        <taxon>Gunneridae</taxon>
        <taxon>Pentapetalae</taxon>
        <taxon>rosids</taxon>
        <taxon>malvids</taxon>
        <taxon>Malvales</taxon>
        <taxon>Malvaceae</taxon>
        <taxon>Grewioideae</taxon>
        <taxon>Apeibeae</taxon>
        <taxon>Corchorus</taxon>
    </lineage>
</organism>
<dbReference type="GO" id="GO:0006020">
    <property type="term" value="P:inositol metabolic process"/>
    <property type="evidence" value="ECO:0007669"/>
    <property type="project" value="TreeGrafter"/>
</dbReference>
<evidence type="ECO:0000256" key="5">
    <source>
        <dbReference type="ARBA" id="ARBA00022741"/>
    </source>
</evidence>
<dbReference type="GO" id="GO:0032958">
    <property type="term" value="P:inositol phosphate biosynthetic process"/>
    <property type="evidence" value="ECO:0007669"/>
    <property type="project" value="TreeGrafter"/>
</dbReference>
<dbReference type="SUPFAM" id="SSF53254">
    <property type="entry name" value="Phosphoglycerate mutase-like"/>
    <property type="match status" value="1"/>
</dbReference>
<dbReference type="GO" id="GO:0052723">
    <property type="term" value="F:inositol hexakisphosphate 1-kinase activity"/>
    <property type="evidence" value="ECO:0007669"/>
    <property type="project" value="RHEA"/>
</dbReference>
<evidence type="ECO:0000256" key="8">
    <source>
        <dbReference type="ARBA" id="ARBA00033696"/>
    </source>
</evidence>
<keyword evidence="4 10" id="KW-0808">Transferase</keyword>
<comment type="subcellular location">
    <subcellularLocation>
        <location evidence="1 10">Cytoplasm</location>
        <location evidence="1 10">Cytosol</location>
    </subcellularLocation>
</comment>
<keyword evidence="7 10" id="KW-0067">ATP-binding</keyword>
<dbReference type="InterPro" id="IPR000560">
    <property type="entry name" value="His_Pase_clade-2"/>
</dbReference>
<keyword evidence="6 10" id="KW-0418">Kinase</keyword>
<evidence type="ECO:0000313" key="13">
    <source>
        <dbReference type="Proteomes" id="UP000187203"/>
    </source>
</evidence>
<sequence>MLLKVGNRSSEFHPEVRRVRREGSYIYEEFMPTGGTDVKVYTVGPEYAHAEARKSPVVDGVVMRNTDGKEVRYPVLLTPNEKQMAREVCIAFRQAVCGFDLLRSEGRSYVCDVNGWSFVKNSHKYYDDAACVMRKMFLEAKAPHLSSAIPPTLPWKVNEPVQPSEGLTRQGSGIIGTFGQSEELRCVIVVIRHGDRTPKQKVKLKVTEEKLLNLMLKYNGGRPRAETKLKSAVQLQDLLDATRMLVPRSRPGRGSDSEAEDLEHAEKLRQVKAVLEEVQLKPLKWVKVPKGNGEGEEEWPVEALMVLKYGGVLTHAGRKQAEELGRYFRNNMYPGEGTGLLRLHSTYRHDLKIYSSDEGRVQMSAAAFAKGLLDLEGQLTPILVSLVSKDSSMLDGLENASSEMEEAKARLNEIITSGAKTVHDNGTSECPWMTDGAGLPSNASELLPKLVTLTKKVTEQVRLLAKDEDELLTETSPYDVIPPYDQAKALGKTNIDIDRIAAGLPCGSEGFLLMFARWRKLERDLYNERKERFDITQIPDVYDSCKYDLLHNAHLNLEGLDELFKVAQLLADGVIPNEYGINPKQKLKIGSKITRRLLGKILIDLRNTREEALNVAELRTNQDKCSKSTKTENDDKDSPPKLFIKTDDTNTRRSSTTSEMSMDQDDDDDKETKYRLDPKYANVKTPERHVRTRLYFTSESHIHSLMNVLRYCNLDESLQEEESLVCHSALERLHKTKELDYMSYIVIRLFENTEVALEDPKRFRIELTFSRGADLSPLETNDSKAATLPQEHTLPIMGPERLQEVGSYLTLEKMETMIRPFAMPAEDFPPPATPAGFSGYFAKSASVLERLVNLWPFHKNAHTNGK</sequence>
<feature type="compositionally biased region" description="Basic and acidic residues" evidence="11">
    <location>
        <begin position="621"/>
        <end position="651"/>
    </location>
</feature>
<comment type="caution">
    <text evidence="12">The sequence shown here is derived from an EMBL/GenBank/DDBJ whole genome shotgun (WGS) entry which is preliminary data.</text>
</comment>
<evidence type="ECO:0000256" key="6">
    <source>
        <dbReference type="ARBA" id="ARBA00022777"/>
    </source>
</evidence>
<dbReference type="PROSITE" id="PS00616">
    <property type="entry name" value="HIS_ACID_PHOSPHAT_1"/>
    <property type="match status" value="1"/>
</dbReference>
<evidence type="ECO:0000256" key="11">
    <source>
        <dbReference type="SAM" id="MobiDB-lite"/>
    </source>
</evidence>
<proteinExistence type="inferred from homology"/>
<dbReference type="InterPro" id="IPR037446">
    <property type="entry name" value="His_Pase_VIP1"/>
</dbReference>
<name>A0A1R3I493_9ROSI</name>
<dbReference type="EC" id="2.7.4.24" evidence="10"/>
<evidence type="ECO:0000256" key="9">
    <source>
        <dbReference type="ARBA" id="ARBA00034629"/>
    </source>
</evidence>
<reference evidence="13" key="1">
    <citation type="submission" date="2013-09" db="EMBL/GenBank/DDBJ databases">
        <title>Corchorus olitorius genome sequencing.</title>
        <authorList>
            <person name="Alam M."/>
            <person name="Haque M.S."/>
            <person name="Islam M.S."/>
            <person name="Emdad E.M."/>
            <person name="Islam M.M."/>
            <person name="Ahmed B."/>
            <person name="Halim A."/>
            <person name="Hossen Q.M.M."/>
            <person name="Hossain M.Z."/>
            <person name="Ahmed R."/>
            <person name="Khan M.M."/>
            <person name="Islam R."/>
            <person name="Rashid M.M."/>
            <person name="Khan S.A."/>
            <person name="Rahman M.S."/>
            <person name="Alam M."/>
            <person name="Yahiya A.S."/>
            <person name="Khan M.S."/>
            <person name="Azam M.S."/>
            <person name="Haque T."/>
            <person name="Lashkar M.Z.H."/>
            <person name="Akhand A.I."/>
            <person name="Morshed G."/>
            <person name="Roy S."/>
            <person name="Uddin K.S."/>
            <person name="Rabeya T."/>
            <person name="Hossain A.S."/>
            <person name="Chowdhury A."/>
            <person name="Snigdha A.R."/>
            <person name="Mortoza M.S."/>
            <person name="Matin S.A."/>
            <person name="Hoque S.M.E."/>
            <person name="Islam M.K."/>
            <person name="Roy D.K."/>
            <person name="Haider R."/>
            <person name="Moosa M.M."/>
            <person name="Elias S.M."/>
            <person name="Hasan A.M."/>
            <person name="Jahan S."/>
            <person name="Shafiuddin M."/>
            <person name="Mahmood N."/>
            <person name="Shommy N.S."/>
        </authorList>
    </citation>
    <scope>NUCLEOTIDE SEQUENCE [LARGE SCALE GENOMIC DNA]</scope>
    <source>
        <strain evidence="13">cv. O-4</strain>
    </source>
</reference>
<dbReference type="GO" id="GO:0033857">
    <property type="term" value="F:5-diphosphoinositol pentakisphosphate 1-kinase activity"/>
    <property type="evidence" value="ECO:0007669"/>
    <property type="project" value="TreeGrafter"/>
</dbReference>
<dbReference type="Pfam" id="PF00328">
    <property type="entry name" value="His_Phos_2"/>
    <property type="match status" value="1"/>
</dbReference>
<feature type="compositionally biased region" description="Low complexity" evidence="11">
    <location>
        <begin position="652"/>
        <end position="661"/>
    </location>
</feature>
<dbReference type="PANTHER" id="PTHR12750">
    <property type="entry name" value="DIPHOSPHOINOSITOL PENTAKISPHOSPHATE KINASE"/>
    <property type="match status" value="1"/>
</dbReference>
<comment type="catalytic activity">
    <reaction evidence="9">
        <text>1D-myo-inositol hexakisphosphate + ATP = 1-diphospho-1D-myo-inositol 2,3,4,5,6-pentakisphosphate + ADP</text>
        <dbReference type="Rhea" id="RHEA:37459"/>
        <dbReference type="ChEBI" id="CHEBI:30616"/>
        <dbReference type="ChEBI" id="CHEBI:58130"/>
        <dbReference type="ChEBI" id="CHEBI:74946"/>
        <dbReference type="ChEBI" id="CHEBI:456216"/>
        <dbReference type="EC" id="2.7.4.24"/>
    </reaction>
    <physiologicalReaction direction="left-to-right" evidence="9">
        <dbReference type="Rhea" id="RHEA:37460"/>
    </physiologicalReaction>
</comment>
<dbReference type="EMBL" id="AWUE01018943">
    <property type="protein sequence ID" value="OMO77403.1"/>
    <property type="molecule type" value="Genomic_DNA"/>
</dbReference>
<dbReference type="GO" id="GO:0005524">
    <property type="term" value="F:ATP binding"/>
    <property type="evidence" value="ECO:0007669"/>
    <property type="project" value="UniProtKB-KW"/>
</dbReference>
<comment type="function">
    <text evidence="10">Bifunctional inositol kinase that acts in concert with the IP6K kinases to synthesize the diphosphate group-containing inositol pyrophosphates diphosphoinositol pentakisphosphate, PP-InsP5, and bis-diphosphoinositol tetrakisphosphate, (PP)2-InsP4. PP-InsP5 and (PP)2-InsP4, also respectively called InsP7 and InsP8, may regulate a variety of cellular processes, including apoptosis, vesicle trafficking, cytoskeletal dynamics, and exocytosis. Phosphorylates inositol hexakisphosphate (InsP6).</text>
</comment>
<dbReference type="SUPFAM" id="SSF56059">
    <property type="entry name" value="Glutathione synthetase ATP-binding domain-like"/>
    <property type="match status" value="1"/>
</dbReference>
<evidence type="ECO:0000256" key="1">
    <source>
        <dbReference type="ARBA" id="ARBA00004514"/>
    </source>
</evidence>
<dbReference type="Gene3D" id="3.40.50.1240">
    <property type="entry name" value="Phosphoglycerate mutase-like"/>
    <property type="match status" value="1"/>
</dbReference>
<dbReference type="FunFam" id="3.30.470.20:FF:000132">
    <property type="entry name" value="Inositol hexakisphosphate and diphosphoinositol-pentakisphosphate kinase"/>
    <property type="match status" value="1"/>
</dbReference>
<dbReference type="OrthoDB" id="18042at2759"/>
<evidence type="ECO:0000313" key="12">
    <source>
        <dbReference type="EMBL" id="OMO77403.1"/>
    </source>
</evidence>
<dbReference type="InterPro" id="IPR029033">
    <property type="entry name" value="His_PPase_superfam"/>
</dbReference>
<dbReference type="PANTHER" id="PTHR12750:SF9">
    <property type="entry name" value="INOSITOL HEXAKISPHOSPHATE AND DIPHOSPHOINOSITOL-PENTAKISPHOSPHATE KINASE"/>
    <property type="match status" value="1"/>
</dbReference>
<dbReference type="CDD" id="cd07061">
    <property type="entry name" value="HP_HAP_like"/>
    <property type="match status" value="1"/>
</dbReference>
<feature type="region of interest" description="Disordered" evidence="11">
    <location>
        <begin position="621"/>
        <end position="675"/>
    </location>
</feature>
<dbReference type="Proteomes" id="UP000187203">
    <property type="component" value="Unassembled WGS sequence"/>
</dbReference>
<keyword evidence="13" id="KW-1185">Reference proteome</keyword>
<accession>A0A1R3I493</accession>
<dbReference type="STRING" id="93759.A0A1R3I493"/>